<dbReference type="EC" id="2.3.1.266" evidence="5"/>
<evidence type="ECO:0000256" key="1">
    <source>
        <dbReference type="ARBA" id="ARBA00005395"/>
    </source>
</evidence>
<dbReference type="PANTHER" id="PTHR43420">
    <property type="entry name" value="ACETYLTRANSFERASE"/>
    <property type="match status" value="1"/>
</dbReference>
<dbReference type="PROSITE" id="PS51186">
    <property type="entry name" value="GNAT"/>
    <property type="match status" value="1"/>
</dbReference>
<keyword evidence="8" id="KW-1185">Reference proteome</keyword>
<keyword evidence="4" id="KW-0012">Acyltransferase</keyword>
<evidence type="ECO:0000259" key="6">
    <source>
        <dbReference type="PROSITE" id="PS51186"/>
    </source>
</evidence>
<dbReference type="CDD" id="cd04301">
    <property type="entry name" value="NAT_SF"/>
    <property type="match status" value="1"/>
</dbReference>
<comment type="similarity">
    <text evidence="1 5">Belongs to the acetyltransferase family. RimI subfamily.</text>
</comment>
<reference evidence="7 8" key="1">
    <citation type="submission" date="2016-12" db="EMBL/GenBank/DDBJ databases">
        <authorList>
            <person name="Song W.-J."/>
            <person name="Kurnit D.M."/>
        </authorList>
    </citation>
    <scope>NUCLEOTIDE SEQUENCE [LARGE SCALE GENOMIC DNA]</scope>
    <source>
        <strain evidence="7 8">DSM 12503</strain>
    </source>
</reference>
<dbReference type="STRING" id="1121345.SAMN02745217_02401"/>
<evidence type="ECO:0000256" key="2">
    <source>
        <dbReference type="ARBA" id="ARBA00022490"/>
    </source>
</evidence>
<dbReference type="Proteomes" id="UP000184612">
    <property type="component" value="Unassembled WGS sequence"/>
</dbReference>
<evidence type="ECO:0000313" key="7">
    <source>
        <dbReference type="EMBL" id="SHO49595.1"/>
    </source>
</evidence>
<dbReference type="PANTHER" id="PTHR43420:SF44">
    <property type="entry name" value="ACETYLTRANSFERASE YPEA"/>
    <property type="match status" value="1"/>
</dbReference>
<organism evidence="7 8">
    <name type="scientific">Anaerocolumna xylanovorans DSM 12503</name>
    <dbReference type="NCBI Taxonomy" id="1121345"/>
    <lineage>
        <taxon>Bacteria</taxon>
        <taxon>Bacillati</taxon>
        <taxon>Bacillota</taxon>
        <taxon>Clostridia</taxon>
        <taxon>Lachnospirales</taxon>
        <taxon>Lachnospiraceae</taxon>
        <taxon>Anaerocolumna</taxon>
    </lineage>
</organism>
<keyword evidence="3 7" id="KW-0808">Transferase</keyword>
<dbReference type="GO" id="GO:0005737">
    <property type="term" value="C:cytoplasm"/>
    <property type="evidence" value="ECO:0007669"/>
    <property type="project" value="UniProtKB-SubCell"/>
</dbReference>
<evidence type="ECO:0000256" key="3">
    <source>
        <dbReference type="ARBA" id="ARBA00022679"/>
    </source>
</evidence>
<dbReference type="Gene3D" id="3.40.630.30">
    <property type="match status" value="1"/>
</dbReference>
<dbReference type="NCBIfam" id="TIGR01575">
    <property type="entry name" value="rimI"/>
    <property type="match status" value="1"/>
</dbReference>
<dbReference type="RefSeq" id="WP_073589075.1">
    <property type="nucleotide sequence ID" value="NZ_FRFD01000006.1"/>
</dbReference>
<dbReference type="AlphaFoldDB" id="A0A1M7YAC8"/>
<evidence type="ECO:0000313" key="8">
    <source>
        <dbReference type="Proteomes" id="UP000184612"/>
    </source>
</evidence>
<dbReference type="OrthoDB" id="9794566at2"/>
<accession>A0A1M7YAC8</accession>
<dbReference type="SUPFAM" id="SSF55729">
    <property type="entry name" value="Acyl-CoA N-acyltransferases (Nat)"/>
    <property type="match status" value="1"/>
</dbReference>
<dbReference type="InterPro" id="IPR050680">
    <property type="entry name" value="YpeA/RimI_acetyltransf"/>
</dbReference>
<proteinExistence type="inferred from homology"/>
<sequence>MIIRQMMEEDMEQVYSIESSSFTRPWSKESFLSSLKNPQNLYLVAEEEGTILGYCGLWGIVGEGEITNVAVDKRFRNQGVGEAILRELIRQAEENGITAFTLEVRQSNQSAIHLYHKLGFVDTAVRKNYYEAPIEDALIMWL</sequence>
<dbReference type="InterPro" id="IPR016181">
    <property type="entry name" value="Acyl_CoA_acyltransferase"/>
</dbReference>
<name>A0A1M7YAC8_9FIRM</name>
<evidence type="ECO:0000256" key="5">
    <source>
        <dbReference type="RuleBase" id="RU363094"/>
    </source>
</evidence>
<comment type="subcellular location">
    <subcellularLocation>
        <location evidence="5">Cytoplasm</location>
    </subcellularLocation>
</comment>
<dbReference type="InterPro" id="IPR006464">
    <property type="entry name" value="AcTrfase_RimI/Ard1"/>
</dbReference>
<evidence type="ECO:0000256" key="4">
    <source>
        <dbReference type="ARBA" id="ARBA00023315"/>
    </source>
</evidence>
<dbReference type="EMBL" id="FRFD01000006">
    <property type="protein sequence ID" value="SHO49595.1"/>
    <property type="molecule type" value="Genomic_DNA"/>
</dbReference>
<protein>
    <recommendedName>
        <fullName evidence="5">[Ribosomal protein bS18]-alanine N-acetyltransferase</fullName>
        <ecNumber evidence="5">2.3.1.266</ecNumber>
    </recommendedName>
</protein>
<dbReference type="InterPro" id="IPR000182">
    <property type="entry name" value="GNAT_dom"/>
</dbReference>
<keyword evidence="2 5" id="KW-0963">Cytoplasm</keyword>
<feature type="domain" description="N-acetyltransferase" evidence="6">
    <location>
        <begin position="1"/>
        <end position="142"/>
    </location>
</feature>
<comment type="function">
    <text evidence="5">Acetylates the N-terminal alanine of ribosomal protein bS18.</text>
</comment>
<comment type="catalytic activity">
    <reaction evidence="5">
        <text>N-terminal L-alanyl-[ribosomal protein bS18] + acetyl-CoA = N-terminal N(alpha)-acetyl-L-alanyl-[ribosomal protein bS18] + CoA + H(+)</text>
        <dbReference type="Rhea" id="RHEA:43756"/>
        <dbReference type="Rhea" id="RHEA-COMP:10676"/>
        <dbReference type="Rhea" id="RHEA-COMP:10677"/>
        <dbReference type="ChEBI" id="CHEBI:15378"/>
        <dbReference type="ChEBI" id="CHEBI:57287"/>
        <dbReference type="ChEBI" id="CHEBI:57288"/>
        <dbReference type="ChEBI" id="CHEBI:64718"/>
        <dbReference type="ChEBI" id="CHEBI:83683"/>
        <dbReference type="EC" id="2.3.1.266"/>
    </reaction>
</comment>
<gene>
    <name evidence="7" type="ORF">SAMN02745217_02401</name>
</gene>
<dbReference type="GO" id="GO:0008999">
    <property type="term" value="F:protein-N-terminal-alanine acetyltransferase activity"/>
    <property type="evidence" value="ECO:0007669"/>
    <property type="project" value="UniProtKB-EC"/>
</dbReference>
<dbReference type="Pfam" id="PF00583">
    <property type="entry name" value="Acetyltransf_1"/>
    <property type="match status" value="1"/>
</dbReference>